<feature type="non-terminal residue" evidence="1">
    <location>
        <position position="56"/>
    </location>
</feature>
<comment type="caution">
    <text evidence="1">The sequence shown here is derived from an EMBL/GenBank/DDBJ whole genome shotgun (WGS) entry which is preliminary data.</text>
</comment>
<gene>
    <name evidence="1" type="ORF">PENNAL_c0658G04590</name>
</gene>
<protein>
    <submittedName>
        <fullName evidence="1">Uncharacterized protein</fullName>
    </submittedName>
</protein>
<proteinExistence type="predicted"/>
<keyword evidence="2" id="KW-1185">Reference proteome</keyword>
<reference evidence="2" key="1">
    <citation type="journal article" date="2017" name="Nat. Microbiol.">
        <title>Global analysis of biosynthetic gene clusters reveals vast potential of secondary metabolite production in Penicillium species.</title>
        <authorList>
            <person name="Nielsen J.C."/>
            <person name="Grijseels S."/>
            <person name="Prigent S."/>
            <person name="Ji B."/>
            <person name="Dainat J."/>
            <person name="Nielsen K.F."/>
            <person name="Frisvad J.C."/>
            <person name="Workman M."/>
            <person name="Nielsen J."/>
        </authorList>
    </citation>
    <scope>NUCLEOTIDE SEQUENCE [LARGE SCALE GENOMIC DNA]</scope>
    <source>
        <strain evidence="2">IBT 13039</strain>
    </source>
</reference>
<dbReference type="Proteomes" id="UP000191691">
    <property type="component" value="Unassembled WGS sequence"/>
</dbReference>
<accession>A0A1V6V3P3</accession>
<feature type="non-terminal residue" evidence="1">
    <location>
        <position position="1"/>
    </location>
</feature>
<name>A0A1V6V3P3_PENNA</name>
<evidence type="ECO:0000313" key="2">
    <source>
        <dbReference type="Proteomes" id="UP000191691"/>
    </source>
</evidence>
<organism evidence="1 2">
    <name type="scientific">Penicillium nalgiovense</name>
    <dbReference type="NCBI Taxonomy" id="60175"/>
    <lineage>
        <taxon>Eukaryota</taxon>
        <taxon>Fungi</taxon>
        <taxon>Dikarya</taxon>
        <taxon>Ascomycota</taxon>
        <taxon>Pezizomycotina</taxon>
        <taxon>Eurotiomycetes</taxon>
        <taxon>Eurotiomycetidae</taxon>
        <taxon>Eurotiales</taxon>
        <taxon>Aspergillaceae</taxon>
        <taxon>Penicillium</taxon>
    </lineage>
</organism>
<evidence type="ECO:0000313" key="1">
    <source>
        <dbReference type="EMBL" id="OQE45228.1"/>
    </source>
</evidence>
<dbReference type="AlphaFoldDB" id="A0A1V6V3P3"/>
<dbReference type="EMBL" id="MOOB01000658">
    <property type="protein sequence ID" value="OQE45228.1"/>
    <property type="molecule type" value="Genomic_DNA"/>
</dbReference>
<sequence>PTYTFWPCRELYHIRGCFQPWAKLSYSPIGSARRAREQPGCQRENFVSRSLQGFTV</sequence>